<feature type="transmembrane region" description="Helical" evidence="12">
    <location>
        <begin position="388"/>
        <end position="407"/>
    </location>
</feature>
<organism evidence="14">
    <name type="scientific">Apis mellifera</name>
    <name type="common">Honeybee</name>
    <dbReference type="NCBI Taxonomy" id="7460"/>
    <lineage>
        <taxon>Eukaryota</taxon>
        <taxon>Metazoa</taxon>
        <taxon>Ecdysozoa</taxon>
        <taxon>Arthropoda</taxon>
        <taxon>Hexapoda</taxon>
        <taxon>Insecta</taxon>
        <taxon>Pterygota</taxon>
        <taxon>Neoptera</taxon>
        <taxon>Endopterygota</taxon>
        <taxon>Hymenoptera</taxon>
        <taxon>Apocrita</taxon>
        <taxon>Aculeata</taxon>
        <taxon>Apoidea</taxon>
        <taxon>Anthophila</taxon>
        <taxon>Apidae</taxon>
        <taxon>Apis</taxon>
    </lineage>
</organism>
<dbReference type="Pfam" id="PF10613">
    <property type="entry name" value="Lig_chan-Glu_bd"/>
    <property type="match status" value="1"/>
</dbReference>
<reference evidence="15" key="3">
    <citation type="submission" date="2025-05" db="UniProtKB">
        <authorList>
            <consortium name="RefSeq"/>
        </authorList>
    </citation>
    <scope>NUCLEOTIDE SEQUENCE [LARGE SCALE GENOMIC DNA]</scope>
    <source>
        <strain evidence="15">DH4</strain>
    </source>
</reference>
<evidence type="ECO:0000256" key="11">
    <source>
        <dbReference type="ARBA" id="ARBA00023303"/>
    </source>
</evidence>
<name>A0A7M7H0E9_APIME</name>
<evidence type="ECO:0000256" key="2">
    <source>
        <dbReference type="ARBA" id="ARBA00022448"/>
    </source>
</evidence>
<keyword evidence="11" id="KW-0407">Ion channel</keyword>
<dbReference type="RefSeq" id="XP_006571598.1">
    <property type="nucleotide sequence ID" value="XM_006571535.3"/>
</dbReference>
<protein>
    <submittedName>
        <fullName evidence="16">Uncharacterized protein LOC725724 isoform X1</fullName>
    </submittedName>
</protein>
<dbReference type="PANTHER" id="PTHR42643:SF24">
    <property type="entry name" value="IONOTROPIC RECEPTOR 60A"/>
    <property type="match status" value="1"/>
</dbReference>
<evidence type="ECO:0000256" key="9">
    <source>
        <dbReference type="ARBA" id="ARBA00023180"/>
    </source>
</evidence>
<evidence type="ECO:0000256" key="3">
    <source>
        <dbReference type="ARBA" id="ARBA00022475"/>
    </source>
</evidence>
<evidence type="ECO:0000256" key="8">
    <source>
        <dbReference type="ARBA" id="ARBA00023170"/>
    </source>
</evidence>
<evidence type="ECO:0000259" key="13">
    <source>
        <dbReference type="Pfam" id="PF10613"/>
    </source>
</evidence>
<keyword evidence="7 12" id="KW-0472">Membrane</keyword>
<evidence type="ECO:0000256" key="1">
    <source>
        <dbReference type="ARBA" id="ARBA00004651"/>
    </source>
</evidence>
<feature type="transmembrane region" description="Helical" evidence="12">
    <location>
        <begin position="328"/>
        <end position="345"/>
    </location>
</feature>
<keyword evidence="5 12" id="KW-1133">Transmembrane helix</keyword>
<evidence type="ECO:0000256" key="4">
    <source>
        <dbReference type="ARBA" id="ARBA00022692"/>
    </source>
</evidence>
<evidence type="ECO:0000256" key="5">
    <source>
        <dbReference type="ARBA" id="ARBA00022989"/>
    </source>
</evidence>
<dbReference type="PANTHER" id="PTHR42643">
    <property type="entry name" value="IONOTROPIC RECEPTOR 20A-RELATED"/>
    <property type="match status" value="1"/>
</dbReference>
<evidence type="ECO:0000313" key="14">
    <source>
        <dbReference type="EnsemblMetazoa" id="XP_006571598"/>
    </source>
</evidence>
<dbReference type="EnsemblMetazoa" id="XM_006571535">
    <property type="protein sequence ID" value="XP_006571598"/>
    <property type="gene ID" value="LOC725724"/>
</dbReference>
<dbReference type="OrthoDB" id="8182981at2759"/>
<dbReference type="InterPro" id="IPR052192">
    <property type="entry name" value="Insect_Ionotropic_Sensory_Rcpt"/>
</dbReference>
<keyword evidence="8" id="KW-0675">Receptor</keyword>
<evidence type="ECO:0000256" key="6">
    <source>
        <dbReference type="ARBA" id="ARBA00023065"/>
    </source>
</evidence>
<accession>A0A8B6Z9Q4</accession>
<keyword evidence="10" id="KW-1071">Ligand-gated ion channel</keyword>
<feature type="domain" description="Ionotropic glutamate receptor L-glutamate and glycine-binding" evidence="13">
    <location>
        <begin position="218"/>
        <end position="310"/>
    </location>
</feature>
<keyword evidence="4 12" id="KW-0812">Transmembrane</keyword>
<dbReference type="SUPFAM" id="SSF53850">
    <property type="entry name" value="Periplasmic binding protein-like II"/>
    <property type="match status" value="1"/>
</dbReference>
<evidence type="ECO:0000256" key="12">
    <source>
        <dbReference type="SAM" id="Phobius"/>
    </source>
</evidence>
<gene>
    <name evidence="16" type="primary">LOC725724</name>
</gene>
<keyword evidence="9" id="KW-0325">Glycoprotein</keyword>
<keyword evidence="15" id="KW-1185">Reference proteome</keyword>
<keyword evidence="2" id="KW-0813">Transport</keyword>
<accession>A0A7M7H0E9</accession>
<comment type="subcellular location">
    <subcellularLocation>
        <location evidence="1">Cell membrane</location>
        <topology evidence="1">Multi-pass membrane protein</topology>
    </subcellularLocation>
</comment>
<evidence type="ECO:0000313" key="16">
    <source>
        <dbReference type="RefSeq" id="XP_006571598.1"/>
    </source>
</evidence>
<dbReference type="Gene3D" id="3.40.190.10">
    <property type="entry name" value="Periplasmic binding protein-like II"/>
    <property type="match status" value="1"/>
</dbReference>
<keyword evidence="3" id="KW-1003">Cell membrane</keyword>
<reference evidence="16" key="2">
    <citation type="submission" date="2025-04" db="UniProtKB">
        <authorList>
            <consortium name="RefSeq"/>
        </authorList>
    </citation>
    <scope>IDENTIFICATION</scope>
    <source>
        <strain evidence="16">DH4</strain>
        <tissue evidence="16">Whole body</tissue>
    </source>
</reference>
<feature type="transmembrane region" description="Helical" evidence="12">
    <location>
        <begin position="357"/>
        <end position="376"/>
    </location>
</feature>
<keyword evidence="6" id="KW-0406">Ion transport</keyword>
<dbReference type="AlphaFoldDB" id="A0A7M7H0E9"/>
<dbReference type="Proteomes" id="UP000005203">
    <property type="component" value="Linkage group LG1"/>
</dbReference>
<dbReference type="GO" id="GO:0005886">
    <property type="term" value="C:plasma membrane"/>
    <property type="evidence" value="ECO:0007669"/>
    <property type="project" value="UniProtKB-SubCell"/>
</dbReference>
<dbReference type="InterPro" id="IPR019594">
    <property type="entry name" value="Glu/Gly-bd"/>
</dbReference>
<reference evidence="14" key="1">
    <citation type="submission" date="2021-01" db="UniProtKB">
        <authorList>
            <consortium name="EnsemblMetazoa"/>
        </authorList>
    </citation>
    <scope>IDENTIFICATION</scope>
    <source>
        <strain evidence="14">DH4</strain>
    </source>
</reference>
<proteinExistence type="predicted"/>
<dbReference type="GeneID" id="725724"/>
<sequence length="618" mass="72609">MRIYNIFIHSLVSSVIGFSEDLLLAMNVKSWITDHNFTEIINLSFSISKCCNVLLSDSTEDSEIFFDRFRTIYPYDYFLKRNTNEYEEECDGYLLLGSRDHEIMEFIRKIPSLLWKTEILIIVDNDISIDSNILDNSIYGIASVNIVSTSGIWKLSDNYLSPRVFYKLDRYEEIKIDENINFRGQELQVCSIYNPPMAYMNHTIRKTINGFEAEVYAMDNDLDWDGIEMRLFLIMAEKLNFTWTIRKPEGNYTYGKRFNETYWIGGIIQMLVDQKVDIAFASIWMTLDQNKFVTLSMPWYDVYLHFLVPRPHRTTSFWALKKPFSKKIWCLLLSALLLHSLYTYVRSWIDSKFPKRYRNFLITFIDLIGYLLSSSVPKTAVPNRVQILLWQTVGWLIIAAYCSSLAARLATWEYESRIDTFKQFVEANLSWGKSGQPPPFDDYFDLSDPHSAQLRNRYRQIENNTQLEKFIMEGNYAILGKIIETCFVPTDYITTESLKNYRLMRESLGHFYASFAIQPRLLKPINKMILWLKESGIVIWHLRDVIRRRGNYNFREVFIERDRYDGSVQVLGLTPLGAGFSLLLVGFFIATLVFCLELKHFVGKMCDLRILINRKHDS</sequence>
<evidence type="ECO:0000313" key="15">
    <source>
        <dbReference type="Proteomes" id="UP000005203"/>
    </source>
</evidence>
<dbReference type="GO" id="GO:0015276">
    <property type="term" value="F:ligand-gated monoatomic ion channel activity"/>
    <property type="evidence" value="ECO:0007669"/>
    <property type="project" value="InterPro"/>
</dbReference>
<evidence type="ECO:0000256" key="7">
    <source>
        <dbReference type="ARBA" id="ARBA00023136"/>
    </source>
</evidence>
<feature type="transmembrane region" description="Helical" evidence="12">
    <location>
        <begin position="576"/>
        <end position="596"/>
    </location>
</feature>
<evidence type="ECO:0000256" key="10">
    <source>
        <dbReference type="ARBA" id="ARBA00023286"/>
    </source>
</evidence>